<dbReference type="KEGG" id="scor:J3U87_33740"/>
<organism evidence="6 7">
    <name type="scientific">Sulfidibacter corallicola</name>
    <dbReference type="NCBI Taxonomy" id="2818388"/>
    <lineage>
        <taxon>Bacteria</taxon>
        <taxon>Pseudomonadati</taxon>
        <taxon>Acidobacteriota</taxon>
        <taxon>Holophagae</taxon>
        <taxon>Acanthopleuribacterales</taxon>
        <taxon>Acanthopleuribacteraceae</taxon>
        <taxon>Sulfidibacter</taxon>
    </lineage>
</organism>
<dbReference type="InterPro" id="IPR036770">
    <property type="entry name" value="Ankyrin_rpt-contain_sf"/>
</dbReference>
<dbReference type="Proteomes" id="UP000663929">
    <property type="component" value="Chromosome"/>
</dbReference>
<feature type="domain" description="Response regulatory" evidence="5">
    <location>
        <begin position="12"/>
        <end position="132"/>
    </location>
</feature>
<dbReference type="Pfam" id="PF00072">
    <property type="entry name" value="Response_reg"/>
    <property type="match status" value="1"/>
</dbReference>
<dbReference type="SUPFAM" id="SSF48403">
    <property type="entry name" value="Ankyrin repeat"/>
    <property type="match status" value="1"/>
</dbReference>
<dbReference type="SMART" id="SM00448">
    <property type="entry name" value="REC"/>
    <property type="match status" value="1"/>
</dbReference>
<dbReference type="PANTHER" id="PTHR24171">
    <property type="entry name" value="ANKYRIN REPEAT DOMAIN-CONTAINING PROTEIN 39-RELATED"/>
    <property type="match status" value="1"/>
</dbReference>
<sequence>MAKERMHRGEVRILVMDQSNVYSRILNTCLGKLGYPPENASYVHDSEELYIMLTRNIFDLLIFVGAHSAPEDPLDIVREIRSRAYERQLPILLISDASEQRRVMEAIQSGVSGYLIKPINIKILETHIRDVLELEPAKRERIGDFLLKKKLIRRDQLDLALKFQTSYCEGMTYAHMALVLDYIKMKDLVTMTEFFQFENDRFLDVCRSWSMLDDEEIGHLESLNKKFTLRVGDLLVIMGAIRREVLESALNDHWEPQFEHDPPSSKELIRAVEGGDVTRVTNLIGEGFDPKVRLPNGTTTLMIAAGKGNCVMCRMLLSHGIPIDARNNDLWTALSYAVYNGHRDVVRLLLEAGADVNENDRWGRSVFDLATERNFLPVLRLLNHYRP</sequence>
<dbReference type="AlphaFoldDB" id="A0A8A4TMY8"/>
<proteinExistence type="predicted"/>
<dbReference type="Gene3D" id="3.40.50.2300">
    <property type="match status" value="1"/>
</dbReference>
<protein>
    <submittedName>
        <fullName evidence="6">Ankyrin repeat domain-containing protein</fullName>
    </submittedName>
</protein>
<keyword evidence="7" id="KW-1185">Reference proteome</keyword>
<name>A0A8A4TMY8_SULCO</name>
<evidence type="ECO:0000256" key="4">
    <source>
        <dbReference type="PROSITE-ProRule" id="PRU00169"/>
    </source>
</evidence>
<dbReference type="PANTHER" id="PTHR24171:SF9">
    <property type="entry name" value="ANKYRIN REPEAT DOMAIN-CONTAINING PROTEIN 39"/>
    <property type="match status" value="1"/>
</dbReference>
<evidence type="ECO:0000259" key="5">
    <source>
        <dbReference type="PROSITE" id="PS50110"/>
    </source>
</evidence>
<dbReference type="Pfam" id="PF12796">
    <property type="entry name" value="Ank_2"/>
    <property type="match status" value="1"/>
</dbReference>
<dbReference type="InterPro" id="IPR002110">
    <property type="entry name" value="Ankyrin_rpt"/>
</dbReference>
<dbReference type="InterPro" id="IPR011006">
    <property type="entry name" value="CheY-like_superfamily"/>
</dbReference>
<evidence type="ECO:0000256" key="3">
    <source>
        <dbReference type="PROSITE-ProRule" id="PRU00023"/>
    </source>
</evidence>
<dbReference type="PROSITE" id="PS50088">
    <property type="entry name" value="ANK_REPEAT"/>
    <property type="match status" value="2"/>
</dbReference>
<dbReference type="InterPro" id="IPR001789">
    <property type="entry name" value="Sig_transdc_resp-reg_receiver"/>
</dbReference>
<keyword evidence="1" id="KW-0677">Repeat</keyword>
<dbReference type="SUPFAM" id="SSF52172">
    <property type="entry name" value="CheY-like"/>
    <property type="match status" value="1"/>
</dbReference>
<dbReference type="GO" id="GO:0000160">
    <property type="term" value="P:phosphorelay signal transduction system"/>
    <property type="evidence" value="ECO:0007669"/>
    <property type="project" value="InterPro"/>
</dbReference>
<feature type="repeat" description="ANK" evidence="3">
    <location>
        <begin position="329"/>
        <end position="361"/>
    </location>
</feature>
<keyword evidence="2 3" id="KW-0040">ANK repeat</keyword>
<reference evidence="6" key="1">
    <citation type="submission" date="2021-03" db="EMBL/GenBank/DDBJ databases">
        <title>Acanthopleuribacteraceae sp. M133.</title>
        <authorList>
            <person name="Wang G."/>
        </authorList>
    </citation>
    <scope>NUCLEOTIDE SEQUENCE</scope>
    <source>
        <strain evidence="6">M133</strain>
    </source>
</reference>
<dbReference type="RefSeq" id="WP_237380393.1">
    <property type="nucleotide sequence ID" value="NZ_CP071793.1"/>
</dbReference>
<evidence type="ECO:0000256" key="1">
    <source>
        <dbReference type="ARBA" id="ARBA00022737"/>
    </source>
</evidence>
<evidence type="ECO:0000313" key="7">
    <source>
        <dbReference type="Proteomes" id="UP000663929"/>
    </source>
</evidence>
<dbReference type="EMBL" id="CP071793">
    <property type="protein sequence ID" value="QTD50574.1"/>
    <property type="molecule type" value="Genomic_DNA"/>
</dbReference>
<dbReference type="PROSITE" id="PS50110">
    <property type="entry name" value="RESPONSE_REGULATORY"/>
    <property type="match status" value="1"/>
</dbReference>
<evidence type="ECO:0000313" key="6">
    <source>
        <dbReference type="EMBL" id="QTD50574.1"/>
    </source>
</evidence>
<comment type="caution">
    <text evidence="4">Lacks conserved residue(s) required for the propagation of feature annotation.</text>
</comment>
<gene>
    <name evidence="6" type="ORF">J3U87_33740</name>
</gene>
<dbReference type="PRINTS" id="PR01415">
    <property type="entry name" value="ANKYRIN"/>
</dbReference>
<feature type="repeat" description="ANK" evidence="3">
    <location>
        <begin position="296"/>
        <end position="328"/>
    </location>
</feature>
<accession>A0A8A4TMY8</accession>
<dbReference type="Gene3D" id="1.25.40.20">
    <property type="entry name" value="Ankyrin repeat-containing domain"/>
    <property type="match status" value="1"/>
</dbReference>
<dbReference type="PROSITE" id="PS50297">
    <property type="entry name" value="ANK_REP_REGION"/>
    <property type="match status" value="2"/>
</dbReference>
<dbReference type="SMART" id="SM00248">
    <property type="entry name" value="ANK"/>
    <property type="match status" value="2"/>
</dbReference>
<evidence type="ECO:0000256" key="2">
    <source>
        <dbReference type="ARBA" id="ARBA00023043"/>
    </source>
</evidence>